<evidence type="ECO:0000313" key="14">
    <source>
        <dbReference type="EMBL" id="AYQ93605.1"/>
    </source>
</evidence>
<comment type="subcellular location">
    <subcellularLocation>
        <location evidence="1">Membrane</location>
        <topology evidence="1">Single-pass membrane protein</topology>
    </subcellularLocation>
    <subcellularLocation>
        <location evidence="11">Plastid</location>
        <location evidence="11">Chloroplast thylakoid membrane</location>
        <topology evidence="11">Single-pass membrane protein</topology>
    </subcellularLocation>
</comment>
<accession>A0A3G3LLL6</accession>
<keyword evidence="8 11" id="KW-0472">Membrane</keyword>
<keyword evidence="6 11" id="KW-1133">Transmembrane helix</keyword>
<evidence type="ECO:0000256" key="5">
    <source>
        <dbReference type="ARBA" id="ARBA00022781"/>
    </source>
</evidence>
<evidence type="ECO:0000256" key="7">
    <source>
        <dbReference type="ARBA" id="ARBA00023065"/>
    </source>
</evidence>
<comment type="miscellaneous">
    <text evidence="11">In plastids the F-type ATPase is also known as CF(1)CF(0).</text>
</comment>
<dbReference type="HAMAP" id="MF_01398">
    <property type="entry name" value="ATP_synth_b_bprime"/>
    <property type="match status" value="1"/>
</dbReference>
<evidence type="ECO:0000256" key="6">
    <source>
        <dbReference type="ARBA" id="ARBA00022989"/>
    </source>
</evidence>
<comment type="subunit">
    <text evidence="11">F-type ATPases have 2 components, F(1) - the catalytic core - and F(0) - the membrane proton channel. F(1) has five subunits: alpha(3), beta(3), gamma(1), delta(1), epsilon(1). F(0) has four main subunits: a(1), b(1), b'(1) and c(10-14). The alpha and beta chains form an alternating ring which encloses part of the gamma chain. F(1) is attached to F(0) by a central stalk formed by the gamma and epsilon chains, while a peripheral stalk is formed by the delta, b and b' chains.</text>
</comment>
<gene>
    <name evidence="11" type="primary">atpF</name>
</gene>
<protein>
    <recommendedName>
        <fullName evidence="11">ATP synthase subunit b, chloroplastic</fullName>
    </recommendedName>
    <alternativeName>
        <fullName evidence="11">ATP synthase F(0) sector subunit b</fullName>
    </alternativeName>
    <alternativeName>
        <fullName evidence="11">ATPase subunit I</fullName>
    </alternativeName>
</protein>
<dbReference type="CDD" id="cd06503">
    <property type="entry name" value="ATP-synt_Fo_b"/>
    <property type="match status" value="1"/>
</dbReference>
<evidence type="ECO:0000256" key="10">
    <source>
        <dbReference type="ARBA" id="ARBA00025198"/>
    </source>
</evidence>
<keyword evidence="11" id="KW-0793">Thylakoid</keyword>
<evidence type="ECO:0000256" key="1">
    <source>
        <dbReference type="ARBA" id="ARBA00004167"/>
    </source>
</evidence>
<evidence type="ECO:0000256" key="9">
    <source>
        <dbReference type="ARBA" id="ARBA00023310"/>
    </source>
</evidence>
<name>A0A3G3LLL6_9EUGL</name>
<feature type="coiled-coil region" evidence="13">
    <location>
        <begin position="55"/>
        <end position="122"/>
    </location>
</feature>
<evidence type="ECO:0000256" key="12">
    <source>
        <dbReference type="RuleBase" id="RU003848"/>
    </source>
</evidence>
<keyword evidence="9 11" id="KW-0066">ATP synthesis</keyword>
<keyword evidence="4 11" id="KW-0812">Transmembrane</keyword>
<organism evidence="14">
    <name type="scientific">Lepocinclis steinii</name>
    <dbReference type="NCBI Taxonomy" id="459226"/>
    <lineage>
        <taxon>Eukaryota</taxon>
        <taxon>Discoba</taxon>
        <taxon>Euglenozoa</taxon>
        <taxon>Euglenida</taxon>
        <taxon>Spirocuta</taxon>
        <taxon>Euglenophyceae</taxon>
        <taxon>Euglenales</taxon>
        <taxon>Phacaceae</taxon>
        <taxon>Lepocinclis</taxon>
    </lineage>
</organism>
<evidence type="ECO:0000256" key="4">
    <source>
        <dbReference type="ARBA" id="ARBA00022692"/>
    </source>
</evidence>
<dbReference type="GO" id="GO:0045259">
    <property type="term" value="C:proton-transporting ATP synthase complex"/>
    <property type="evidence" value="ECO:0007669"/>
    <property type="project" value="UniProtKB-KW"/>
</dbReference>
<comment type="function">
    <text evidence="11">Component of the F(0) channel, it forms part of the peripheral stalk, linking F(1) to F(0).</text>
</comment>
<dbReference type="GO" id="GO:0046933">
    <property type="term" value="F:proton-transporting ATP synthase activity, rotational mechanism"/>
    <property type="evidence" value="ECO:0007669"/>
    <property type="project" value="UniProtKB-UniRule"/>
</dbReference>
<dbReference type="PANTHER" id="PTHR34264:SF3">
    <property type="entry name" value="ATP SYNTHASE SUBUNIT B, CHLOROPLASTIC"/>
    <property type="match status" value="1"/>
</dbReference>
<geneLocation type="chloroplast" evidence="14"/>
<reference evidence="14" key="1">
    <citation type="journal article" date="2018" name="Sci. Rep.">
        <title>Dynamic evolution of inverted repeats in Euglenophyta plastid genomes.</title>
        <authorList>
            <person name="Karnkowska A."/>
            <person name="Bennett M.S."/>
            <person name="Triemer R.E."/>
        </authorList>
    </citation>
    <scope>NUCLEOTIDE SEQUENCE</scope>
</reference>
<dbReference type="InterPro" id="IPR002146">
    <property type="entry name" value="ATP_synth_b/b'su_bac/chlpt"/>
</dbReference>
<comment type="function">
    <text evidence="10 11">F(1)F(0) ATP synthase produces ATP from ADP in the presence of a proton or sodium gradient. F-type ATPases consist of two structural domains, F(1) containing the extramembraneous catalytic core and F(0) containing the membrane proton channel, linked together by a central stalk and a peripheral stalk. During catalysis, ATP synthesis in the catalytic domain of F(1) is coupled via a rotary mechanism of the central stalk subunits to proton translocation.</text>
</comment>
<dbReference type="GO" id="GO:0009535">
    <property type="term" value="C:chloroplast thylakoid membrane"/>
    <property type="evidence" value="ECO:0007669"/>
    <property type="project" value="UniProtKB-SubCell"/>
</dbReference>
<evidence type="ECO:0000256" key="11">
    <source>
        <dbReference type="HAMAP-Rule" id="MF_01398"/>
    </source>
</evidence>
<sequence length="179" mass="20283">MTIINTNLLSLISHSEGFGINTNVFDTNVLNLAVVIGVLIYYGKPLLGDIVTTRKTTILKNLEDAENRFQQAAENLAFAKEQLQKARLKSEQIRNQGITIAKQTANKIITSVENDIKRLKETTLYTIKLEEEKCLTEVFSKLNDLAFTKAVEKIKQNLNSNLQKKIVLQNTEKLSNFKR</sequence>
<keyword evidence="5 11" id="KW-0375">Hydrogen ion transport</keyword>
<dbReference type="Pfam" id="PF00430">
    <property type="entry name" value="ATP-synt_B"/>
    <property type="match status" value="1"/>
</dbReference>
<evidence type="ECO:0000256" key="13">
    <source>
        <dbReference type="SAM" id="Coils"/>
    </source>
</evidence>
<evidence type="ECO:0000256" key="2">
    <source>
        <dbReference type="ARBA" id="ARBA00022448"/>
    </source>
</evidence>
<keyword evidence="3 11" id="KW-0138">CF(0)</keyword>
<keyword evidence="2 11" id="KW-0813">Transport</keyword>
<dbReference type="PANTHER" id="PTHR34264">
    <property type="entry name" value="ATP SYNTHASE SUBUNIT B, CHLOROPLASTIC"/>
    <property type="match status" value="1"/>
</dbReference>
<dbReference type="AlphaFoldDB" id="A0A3G3LLL6"/>
<keyword evidence="13" id="KW-0175">Coiled coil</keyword>
<keyword evidence="14" id="KW-0150">Chloroplast</keyword>
<keyword evidence="7 11" id="KW-0406">Ion transport</keyword>
<keyword evidence="14" id="KW-0934">Plastid</keyword>
<evidence type="ECO:0000256" key="3">
    <source>
        <dbReference type="ARBA" id="ARBA00022547"/>
    </source>
</evidence>
<comment type="similarity">
    <text evidence="11 12">Belongs to the ATPase B chain family.</text>
</comment>
<evidence type="ECO:0000256" key="8">
    <source>
        <dbReference type="ARBA" id="ARBA00023136"/>
    </source>
</evidence>
<proteinExistence type="inferred from homology"/>
<dbReference type="EMBL" id="MH898672">
    <property type="protein sequence ID" value="AYQ93605.1"/>
    <property type="molecule type" value="Genomic_DNA"/>
</dbReference>